<dbReference type="AlphaFoldDB" id="A0A9D4ZJ79"/>
<dbReference type="PANTHER" id="PTHR47447">
    <property type="entry name" value="OS03G0856100 PROTEIN"/>
    <property type="match status" value="1"/>
</dbReference>
<comment type="caution">
    <text evidence="5">The sequence shown here is derived from an EMBL/GenBank/DDBJ whole genome shotgun (WGS) entry which is preliminary data.</text>
</comment>
<dbReference type="Pfam" id="PF13041">
    <property type="entry name" value="PPR_2"/>
    <property type="match status" value="1"/>
</dbReference>
<keyword evidence="6" id="KW-1185">Reference proteome</keyword>
<keyword evidence="2" id="KW-0677">Repeat</keyword>
<accession>A0A9D4ZJ79</accession>
<comment type="similarity">
    <text evidence="1">Belongs to the PPR family. P subfamily.</text>
</comment>
<dbReference type="NCBIfam" id="TIGR00756">
    <property type="entry name" value="PPR"/>
    <property type="match status" value="1"/>
</dbReference>
<dbReference type="InterPro" id="IPR002885">
    <property type="entry name" value="PPR_rpt"/>
</dbReference>
<dbReference type="OrthoDB" id="185373at2759"/>
<dbReference type="PANTHER" id="PTHR47447:SF25">
    <property type="entry name" value="SAP DOMAIN-CONTAINING PROTEIN"/>
    <property type="match status" value="1"/>
</dbReference>
<organism evidence="5 6">
    <name type="scientific">Adiantum capillus-veneris</name>
    <name type="common">Maidenhair fern</name>
    <dbReference type="NCBI Taxonomy" id="13818"/>
    <lineage>
        <taxon>Eukaryota</taxon>
        <taxon>Viridiplantae</taxon>
        <taxon>Streptophyta</taxon>
        <taxon>Embryophyta</taxon>
        <taxon>Tracheophyta</taxon>
        <taxon>Polypodiopsida</taxon>
        <taxon>Polypodiidae</taxon>
        <taxon>Polypodiales</taxon>
        <taxon>Pteridineae</taxon>
        <taxon>Pteridaceae</taxon>
        <taxon>Vittarioideae</taxon>
        <taxon>Adiantum</taxon>
    </lineage>
</organism>
<feature type="repeat" description="PPR" evidence="3">
    <location>
        <begin position="275"/>
        <end position="309"/>
    </location>
</feature>
<feature type="domain" description="Pentatricopeptide repeat-containing protein-mitochondrial" evidence="4">
    <location>
        <begin position="319"/>
        <end position="424"/>
    </location>
</feature>
<gene>
    <name evidence="5" type="ORF">GOP47_0010972</name>
</gene>
<dbReference type="EMBL" id="JABFUD020000010">
    <property type="protein sequence ID" value="KAI5075011.1"/>
    <property type="molecule type" value="Genomic_DNA"/>
</dbReference>
<sequence length="468" mass="52767">MKKVFHLSSMVETGGGKQTCMLLSEEEAGSFWGGRSPSKMIMSCSPQGFHLVGVATLPTKFMTGQYLPSLMLRRCITSLLASLAGGPPIKEALDAMSPHVRPFYVTRVLAHELPDADIALHFFQWAQRLPGYRHEPEAYDALLLTLIRLKCFHAFSDVFSSMKQEGFDMRRNTAALLIQMFANEKMWAQAVDALSLVGSLGVKLELHTYTTLLDILATEHALNEAMACYREVQKAGYQVKLHNFKTLLNFLGKEGRINEMQELVSDMDKCDICLDKMVYNICIGSFGKAGKLDMAWKFFDRMLKQGFDPDSIALSGLVEFACRAGEADRAGKFIDEMEAKGYSFRTSAYNSLILSFGVAKRPDAALSTFNRLRSKGALFDIDSFNFLFMALKANAETASAWDGFQTMKQERVIPNLLTYNLLIDILTKPGWTRELQETRRRMLKDGYHCSVINQLQYDNRSTVQTRRD</sequence>
<dbReference type="Pfam" id="PF23276">
    <property type="entry name" value="TPR_24"/>
    <property type="match status" value="1"/>
</dbReference>
<proteinExistence type="inferred from homology"/>
<name>A0A9D4ZJ79_ADICA</name>
<evidence type="ECO:0000256" key="3">
    <source>
        <dbReference type="PROSITE-ProRule" id="PRU00708"/>
    </source>
</evidence>
<dbReference type="InterPro" id="IPR057027">
    <property type="entry name" value="TPR_mt"/>
</dbReference>
<dbReference type="PROSITE" id="PS51375">
    <property type="entry name" value="PPR"/>
    <property type="match status" value="1"/>
</dbReference>
<dbReference type="Gene3D" id="1.25.40.10">
    <property type="entry name" value="Tetratricopeptide repeat domain"/>
    <property type="match status" value="3"/>
</dbReference>
<evidence type="ECO:0000313" key="5">
    <source>
        <dbReference type="EMBL" id="KAI5075011.1"/>
    </source>
</evidence>
<protein>
    <recommendedName>
        <fullName evidence="4">Pentatricopeptide repeat-containing protein-mitochondrial domain-containing protein</fullName>
    </recommendedName>
</protein>
<dbReference type="Proteomes" id="UP000886520">
    <property type="component" value="Chromosome 10"/>
</dbReference>
<dbReference type="InterPro" id="IPR011990">
    <property type="entry name" value="TPR-like_helical_dom_sf"/>
</dbReference>
<reference evidence="5" key="1">
    <citation type="submission" date="2021-01" db="EMBL/GenBank/DDBJ databases">
        <title>Adiantum capillus-veneris genome.</title>
        <authorList>
            <person name="Fang Y."/>
            <person name="Liao Q."/>
        </authorList>
    </citation>
    <scope>NUCLEOTIDE SEQUENCE</scope>
    <source>
        <strain evidence="5">H3</strain>
        <tissue evidence="5">Leaf</tissue>
    </source>
</reference>
<evidence type="ECO:0000313" key="6">
    <source>
        <dbReference type="Proteomes" id="UP000886520"/>
    </source>
</evidence>
<evidence type="ECO:0000256" key="1">
    <source>
        <dbReference type="ARBA" id="ARBA00007626"/>
    </source>
</evidence>
<evidence type="ECO:0000256" key="2">
    <source>
        <dbReference type="ARBA" id="ARBA00022737"/>
    </source>
</evidence>
<evidence type="ECO:0000259" key="4">
    <source>
        <dbReference type="Pfam" id="PF23276"/>
    </source>
</evidence>
<dbReference type="Pfam" id="PF01535">
    <property type="entry name" value="PPR"/>
    <property type="match status" value="1"/>
</dbReference>